<protein>
    <submittedName>
        <fullName evidence="2">Diguanylate cyclase (GGDEF)-like protein</fullName>
    </submittedName>
</protein>
<dbReference type="SUPFAM" id="SSF55073">
    <property type="entry name" value="Nucleotide cyclase"/>
    <property type="match status" value="1"/>
</dbReference>
<evidence type="ECO:0000259" key="1">
    <source>
        <dbReference type="PROSITE" id="PS50887"/>
    </source>
</evidence>
<dbReference type="CDD" id="cd01949">
    <property type="entry name" value="GGDEF"/>
    <property type="match status" value="1"/>
</dbReference>
<dbReference type="GO" id="GO:1902201">
    <property type="term" value="P:negative regulation of bacterial-type flagellum-dependent cell motility"/>
    <property type="evidence" value="ECO:0007669"/>
    <property type="project" value="TreeGrafter"/>
</dbReference>
<sequence length="243" mass="27037">MRWTVGHEDSVTIIDSSGLDAQKQTSEAWVSLAMVQETQFLLAGSRTQPATAWSQRDRALLSAAARTVRVAWERQGRFRQVEHAALTDALTGLGNRRAMNRALDELGLRPAEPFGLLSVDVDGLKEVNDTFGHHVGDHLLQEFARALKEKFREQDQVFRLGGDEFLVLLPGCRQEQAQSMLDRVQAASDRVSKLPQLMGCGASAGAAFRPDDGHFLAQLVACADQRMYEHKRHRKSKPAYGWA</sequence>
<accession>A0A7W8JTE7</accession>
<dbReference type="Gene3D" id="3.30.70.270">
    <property type="match status" value="1"/>
</dbReference>
<dbReference type="Pfam" id="PF00990">
    <property type="entry name" value="GGDEF"/>
    <property type="match status" value="1"/>
</dbReference>
<dbReference type="InterPro" id="IPR029787">
    <property type="entry name" value="Nucleotide_cyclase"/>
</dbReference>
<keyword evidence="3" id="KW-1185">Reference proteome</keyword>
<dbReference type="SMART" id="SM00267">
    <property type="entry name" value="GGDEF"/>
    <property type="match status" value="1"/>
</dbReference>
<evidence type="ECO:0000313" key="2">
    <source>
        <dbReference type="EMBL" id="MBB5362871.1"/>
    </source>
</evidence>
<dbReference type="RefSeq" id="WP_184130703.1">
    <property type="nucleotide sequence ID" value="NZ_JACHFL010000004.1"/>
</dbReference>
<dbReference type="PANTHER" id="PTHR45138:SF9">
    <property type="entry name" value="DIGUANYLATE CYCLASE DGCM-RELATED"/>
    <property type="match status" value="1"/>
</dbReference>
<dbReference type="EMBL" id="JACHFL010000004">
    <property type="protein sequence ID" value="MBB5362871.1"/>
    <property type="molecule type" value="Genomic_DNA"/>
</dbReference>
<proteinExistence type="predicted"/>
<reference evidence="2 3" key="1">
    <citation type="submission" date="2020-08" db="EMBL/GenBank/DDBJ databases">
        <title>Genomic Encyclopedia of Type Strains, Phase IV (KMG-IV): sequencing the most valuable type-strain genomes for metagenomic binning, comparative biology and taxonomic classification.</title>
        <authorList>
            <person name="Goeker M."/>
        </authorList>
    </citation>
    <scope>NUCLEOTIDE SEQUENCE [LARGE SCALE GENOMIC DNA]</scope>
    <source>
        <strain evidence="2 3">DSM 27939</strain>
    </source>
</reference>
<dbReference type="InterPro" id="IPR043128">
    <property type="entry name" value="Rev_trsase/Diguanyl_cyclase"/>
</dbReference>
<comment type="caution">
    <text evidence="2">The sequence shown here is derived from an EMBL/GenBank/DDBJ whole genome shotgun (WGS) entry which is preliminary data.</text>
</comment>
<evidence type="ECO:0000313" key="3">
    <source>
        <dbReference type="Proteomes" id="UP000552709"/>
    </source>
</evidence>
<dbReference type="InterPro" id="IPR000160">
    <property type="entry name" value="GGDEF_dom"/>
</dbReference>
<dbReference type="GO" id="GO:0043709">
    <property type="term" value="P:cell adhesion involved in single-species biofilm formation"/>
    <property type="evidence" value="ECO:0007669"/>
    <property type="project" value="TreeGrafter"/>
</dbReference>
<dbReference type="GO" id="GO:0005886">
    <property type="term" value="C:plasma membrane"/>
    <property type="evidence" value="ECO:0007669"/>
    <property type="project" value="TreeGrafter"/>
</dbReference>
<dbReference type="InterPro" id="IPR050469">
    <property type="entry name" value="Diguanylate_Cyclase"/>
</dbReference>
<dbReference type="GO" id="GO:0052621">
    <property type="term" value="F:diguanylate cyclase activity"/>
    <property type="evidence" value="ECO:0007669"/>
    <property type="project" value="TreeGrafter"/>
</dbReference>
<dbReference type="NCBIfam" id="TIGR00254">
    <property type="entry name" value="GGDEF"/>
    <property type="match status" value="1"/>
</dbReference>
<name>A0A7W8JTE7_9DEIO</name>
<dbReference type="AlphaFoldDB" id="A0A7W8JTE7"/>
<dbReference type="PANTHER" id="PTHR45138">
    <property type="entry name" value="REGULATORY COMPONENTS OF SENSORY TRANSDUCTION SYSTEM"/>
    <property type="match status" value="1"/>
</dbReference>
<dbReference type="PROSITE" id="PS50887">
    <property type="entry name" value="GGDEF"/>
    <property type="match status" value="1"/>
</dbReference>
<organism evidence="2 3">
    <name type="scientific">Deinococcus humi</name>
    <dbReference type="NCBI Taxonomy" id="662880"/>
    <lineage>
        <taxon>Bacteria</taxon>
        <taxon>Thermotogati</taxon>
        <taxon>Deinococcota</taxon>
        <taxon>Deinococci</taxon>
        <taxon>Deinococcales</taxon>
        <taxon>Deinococcaceae</taxon>
        <taxon>Deinococcus</taxon>
    </lineage>
</organism>
<feature type="domain" description="GGDEF" evidence="1">
    <location>
        <begin position="112"/>
        <end position="243"/>
    </location>
</feature>
<gene>
    <name evidence="2" type="ORF">HNQ08_001969</name>
</gene>
<dbReference type="Proteomes" id="UP000552709">
    <property type="component" value="Unassembled WGS sequence"/>
</dbReference>